<sequence>MRKPSIPDLIYQKTFPRPKQGEPASFYAHVQRHIVGEVRVEVQTYYGALDTLEAQYPGLDYTYAPHRRRMSRYPWHRRLFRVFDELSLTNDEILNLCQWEGTRAAKERYEREAQTEVKTTTAHDVAVAPRGSGPRVIFEGWSTESSAEQSIDSQHAAKEDPADQESDDQPKSEQRGDSPDSLPAPSNEILDLLRTAIQSRSRLESSVATTQAWEQWLKDALERHEMDIDSVMTALEGIDPDPLAPLDDLEALGSLLTDSPIPGRTPSPRALSSAEQRTYDELHNMVDQLQTDNTRLAADNAALALFLRRTQTEAAR</sequence>
<organism evidence="2 3">
    <name type="scientific">Exophiala bonariae</name>
    <dbReference type="NCBI Taxonomy" id="1690606"/>
    <lineage>
        <taxon>Eukaryota</taxon>
        <taxon>Fungi</taxon>
        <taxon>Dikarya</taxon>
        <taxon>Ascomycota</taxon>
        <taxon>Pezizomycotina</taxon>
        <taxon>Eurotiomycetes</taxon>
        <taxon>Chaetothyriomycetidae</taxon>
        <taxon>Chaetothyriales</taxon>
        <taxon>Herpotrichiellaceae</taxon>
        <taxon>Exophiala</taxon>
    </lineage>
</organism>
<feature type="compositionally biased region" description="Polar residues" evidence="1">
    <location>
        <begin position="142"/>
        <end position="153"/>
    </location>
</feature>
<proteinExistence type="predicted"/>
<dbReference type="GeneID" id="89979667"/>
<evidence type="ECO:0000256" key="1">
    <source>
        <dbReference type="SAM" id="MobiDB-lite"/>
    </source>
</evidence>
<evidence type="ECO:0000313" key="3">
    <source>
        <dbReference type="Proteomes" id="UP001358417"/>
    </source>
</evidence>
<reference evidence="2 3" key="1">
    <citation type="submission" date="2023-08" db="EMBL/GenBank/DDBJ databases">
        <title>Black Yeasts Isolated from many extreme environments.</title>
        <authorList>
            <person name="Coleine C."/>
            <person name="Stajich J.E."/>
            <person name="Selbmann L."/>
        </authorList>
    </citation>
    <scope>NUCLEOTIDE SEQUENCE [LARGE SCALE GENOMIC DNA]</scope>
    <source>
        <strain evidence="2 3">CCFEE 5792</strain>
    </source>
</reference>
<name>A0AAV9NG85_9EURO</name>
<dbReference type="RefSeq" id="XP_064708635.1">
    <property type="nucleotide sequence ID" value="XM_064855046.1"/>
</dbReference>
<dbReference type="EMBL" id="JAVRRD010000006">
    <property type="protein sequence ID" value="KAK5057517.1"/>
    <property type="molecule type" value="Genomic_DNA"/>
</dbReference>
<gene>
    <name evidence="2" type="ORF">LTR84_011517</name>
</gene>
<protein>
    <submittedName>
        <fullName evidence="2">Uncharacterized protein</fullName>
    </submittedName>
</protein>
<comment type="caution">
    <text evidence="2">The sequence shown here is derived from an EMBL/GenBank/DDBJ whole genome shotgun (WGS) entry which is preliminary data.</text>
</comment>
<feature type="compositionally biased region" description="Basic and acidic residues" evidence="1">
    <location>
        <begin position="168"/>
        <end position="178"/>
    </location>
</feature>
<dbReference type="AlphaFoldDB" id="A0AAV9NG85"/>
<evidence type="ECO:0000313" key="2">
    <source>
        <dbReference type="EMBL" id="KAK5057517.1"/>
    </source>
</evidence>
<keyword evidence="3" id="KW-1185">Reference proteome</keyword>
<dbReference type="Proteomes" id="UP001358417">
    <property type="component" value="Unassembled WGS sequence"/>
</dbReference>
<accession>A0AAV9NG85</accession>
<feature type="region of interest" description="Disordered" evidence="1">
    <location>
        <begin position="110"/>
        <end position="186"/>
    </location>
</feature>